<accession>A0A7W5A862</accession>
<dbReference type="EMBL" id="JACHXG010000011">
    <property type="protein sequence ID" value="MBB3091487.1"/>
    <property type="molecule type" value="Genomic_DNA"/>
</dbReference>
<dbReference type="InterPro" id="IPR011043">
    <property type="entry name" value="Gal_Oxase/kelch_b-propeller"/>
</dbReference>
<organism evidence="1 2">
    <name type="scientific">Nocardioides albus</name>
    <dbReference type="NCBI Taxonomy" id="1841"/>
    <lineage>
        <taxon>Bacteria</taxon>
        <taxon>Bacillati</taxon>
        <taxon>Actinomycetota</taxon>
        <taxon>Actinomycetes</taxon>
        <taxon>Propionibacteriales</taxon>
        <taxon>Nocardioidaceae</taxon>
        <taxon>Nocardioides</taxon>
    </lineage>
</organism>
<comment type="caution">
    <text evidence="1">The sequence shown here is derived from an EMBL/GenBank/DDBJ whole genome shotgun (WGS) entry which is preliminary data.</text>
</comment>
<keyword evidence="2" id="KW-1185">Reference proteome</keyword>
<protein>
    <recommendedName>
        <fullName evidence="3">Fibronectin type-III domain-containing protein</fullName>
    </recommendedName>
</protein>
<dbReference type="InterPro" id="IPR013783">
    <property type="entry name" value="Ig-like_fold"/>
</dbReference>
<reference evidence="1 2" key="1">
    <citation type="submission" date="2020-08" db="EMBL/GenBank/DDBJ databases">
        <title>Genomic Encyclopedia of Type Strains, Phase III (KMG-III): the genomes of soil and plant-associated and newly described type strains.</title>
        <authorList>
            <person name="Whitman W."/>
        </authorList>
    </citation>
    <scope>NUCLEOTIDE SEQUENCE [LARGE SCALE GENOMIC DNA]</scope>
    <source>
        <strain evidence="1 2">CECT 3302</strain>
    </source>
</reference>
<dbReference type="Gene3D" id="2.60.120.260">
    <property type="entry name" value="Galactose-binding domain-like"/>
    <property type="match status" value="1"/>
</dbReference>
<evidence type="ECO:0008006" key="3">
    <source>
        <dbReference type="Google" id="ProtNLM"/>
    </source>
</evidence>
<dbReference type="Gene3D" id="2.60.40.10">
    <property type="entry name" value="Immunoglobulins"/>
    <property type="match status" value="1"/>
</dbReference>
<dbReference type="GO" id="GO:0005975">
    <property type="term" value="P:carbohydrate metabolic process"/>
    <property type="evidence" value="ECO:0007669"/>
    <property type="project" value="UniProtKB-ARBA"/>
</dbReference>
<gene>
    <name evidence="1" type="ORF">FHS12_004457</name>
</gene>
<dbReference type="RefSeq" id="WP_183549713.1">
    <property type="nucleotide sequence ID" value="NZ_BMQT01000012.1"/>
</dbReference>
<proteinExistence type="predicted"/>
<name>A0A7W5A862_9ACTN</name>
<evidence type="ECO:0000313" key="2">
    <source>
        <dbReference type="Proteomes" id="UP000577707"/>
    </source>
</evidence>
<dbReference type="SUPFAM" id="SSF50965">
    <property type="entry name" value="Galactose oxidase, central domain"/>
    <property type="match status" value="1"/>
</dbReference>
<dbReference type="AlphaFoldDB" id="A0A7W5A862"/>
<sequence length="915" mass="96184">MHKNSMTRPSPSGGGVRVLSRRSTGIGLILAVTLGISTIASPSPVEAASPPSKAAALAAVPADDYDPLEFGAWTLGNGGDPSGSGAQNWVELSGGAGYANADDTPSGAGSQLQQTVTGVTPGSTLSVTVYWNHGIPNPGDAMQLTLSYAGVNYAAWQTPYPAGSSKVVVANGAAIAPTTGSAERAATAYQVTLPDNVPAAGVVRFAMTAITNSVTPGDDFRISGLSMNSPPVPVPEEGLAESRAKKVVRSGSMKNPWGVTGRSPLFQDNLDVEVQAFGEDEATDTMYAGGNFTTVQRDSAGTDAETQEFLAAFDAVSGEWIPTFRPTLDGQVKSVEVLPGGRLAVGGEFSTADGAPHEGFVVLDKTTGRVHEDFTTLLVNRVSVETVSVWDTVIDDGWLYLAGKFTHASKPGTREVYSRNLIRLRLDDLTPDRDFTTELNGGAVDLDIKGNRLYAAGTFSTNKGAPAFRALAIDLTDRTQIPWKIHTSYGTAPLNTRQYGVVATDSSVWLTGAEHLIAAYDPAALTLKQTWIQAWGGDGQTIASNGDTVFAGCHCWGNTYEGSRNLGQTSSNFEQISAIGAYDAAAATIQRKPEVWDPVLSARRGDGAWASLIDSRGTLWTGGDFTHAQPHGWTSRRWTGGFVRFEQAGDATAPPVPTGLTAVTDGTWDALSWNPAGEDDLTYQVFRIGGSEMVAQTTDTTVTVPASPEGTRYLVRAVDAAGNASATGSPAAAEPGTIPPDRIPEGGETQPVQVISPRASWTYSFDAGIPQGWPTVETLESTGTAPLGWGTKDVVTKFPAAADGTRPLTSYYAKAFDLPADAPHKELVLTVRLDDGAAVYLNGKEILRENLPTGDLTDRTYATTSVAGYAAPDSTKTVRIPVADLAEGTNTITAEVHSNWTKAPSSTFDLEAVLR</sequence>
<dbReference type="Proteomes" id="UP000577707">
    <property type="component" value="Unassembled WGS sequence"/>
</dbReference>
<evidence type="ECO:0000313" key="1">
    <source>
        <dbReference type="EMBL" id="MBB3091487.1"/>
    </source>
</evidence>